<dbReference type="Pfam" id="PF10648">
    <property type="entry name" value="Gmad2"/>
    <property type="match status" value="1"/>
</dbReference>
<feature type="compositionally biased region" description="Low complexity" evidence="1">
    <location>
        <begin position="28"/>
        <end position="60"/>
    </location>
</feature>
<dbReference type="InterPro" id="IPR019606">
    <property type="entry name" value="GerMN"/>
</dbReference>
<protein>
    <recommendedName>
        <fullName evidence="3">GerMN domain-containing protein</fullName>
    </recommendedName>
</protein>
<dbReference type="RefSeq" id="WP_203995628.1">
    <property type="nucleotide sequence ID" value="NZ_BOPB01000007.1"/>
</dbReference>
<keyword evidence="5" id="KW-1185">Reference proteome</keyword>
<keyword evidence="2" id="KW-0732">Signal</keyword>
<dbReference type="InterPro" id="IPR018911">
    <property type="entry name" value="Gmad2_Ig-like_dom"/>
</dbReference>
<feature type="signal peptide" evidence="2">
    <location>
        <begin position="1"/>
        <end position="22"/>
    </location>
</feature>
<proteinExistence type="predicted"/>
<feature type="region of interest" description="Disordered" evidence="1">
    <location>
        <begin position="23"/>
        <end position="78"/>
    </location>
</feature>
<dbReference type="SMART" id="SM00909">
    <property type="entry name" value="Germane"/>
    <property type="match status" value="1"/>
</dbReference>
<dbReference type="EMBL" id="BOPB01000007">
    <property type="protein sequence ID" value="GIJ20782.1"/>
    <property type="molecule type" value="Genomic_DNA"/>
</dbReference>
<dbReference type="Pfam" id="PF10646">
    <property type="entry name" value="Germane"/>
    <property type="match status" value="1"/>
</dbReference>
<accession>A0ABQ4IS88</accession>
<organism evidence="4 5">
    <name type="scientific">Micromonospora lutea</name>
    <dbReference type="NCBI Taxonomy" id="419825"/>
    <lineage>
        <taxon>Bacteria</taxon>
        <taxon>Bacillati</taxon>
        <taxon>Actinomycetota</taxon>
        <taxon>Actinomycetes</taxon>
        <taxon>Micromonosporales</taxon>
        <taxon>Micromonosporaceae</taxon>
        <taxon>Micromonospora</taxon>
    </lineage>
</organism>
<feature type="chain" id="PRO_5047439162" description="GerMN domain-containing protein" evidence="2">
    <location>
        <begin position="23"/>
        <end position="298"/>
    </location>
</feature>
<evidence type="ECO:0000313" key="5">
    <source>
        <dbReference type="Proteomes" id="UP000643165"/>
    </source>
</evidence>
<dbReference type="Proteomes" id="UP000643165">
    <property type="component" value="Unassembled WGS sequence"/>
</dbReference>
<sequence length="298" mass="30419">MIRRRVAMLSALLLLVAGCAPSRSGSLGPAPTAVTSSPPGPTSAAPPTTTAPPTTIAPSPTDAPAPTTPGIGTTGTSRPATLTLHLWYVRDGRLAPTRRTRPATVATSRLALDELAAGPTTAESATGLVTLLPDGAQVSRIVAGVATVRLAAAPDPATGRLREAQVVYTLTQFPTVRQVAFGTAAPADRSDYADLLPPIVVTAPTIGDRVTSPVTVTGTANVFEATVNVRVLDATGRQLATGFTTATCGTGCRGSYRATVRYRLVREQPGTIEVYEVSAADGSRTKTVAVPVTLAATG</sequence>
<reference evidence="4 5" key="1">
    <citation type="submission" date="2021-01" db="EMBL/GenBank/DDBJ databases">
        <title>Whole genome shotgun sequence of Verrucosispora lutea NBRC 106530.</title>
        <authorList>
            <person name="Komaki H."/>
            <person name="Tamura T."/>
        </authorList>
    </citation>
    <scope>NUCLEOTIDE SEQUENCE [LARGE SCALE GENOMIC DNA]</scope>
    <source>
        <strain evidence="4 5">NBRC 106530</strain>
    </source>
</reference>
<comment type="caution">
    <text evidence="4">The sequence shown here is derived from an EMBL/GenBank/DDBJ whole genome shotgun (WGS) entry which is preliminary data.</text>
</comment>
<name>A0ABQ4IS88_9ACTN</name>
<feature type="compositionally biased region" description="Low complexity" evidence="1">
    <location>
        <begin position="68"/>
        <end position="77"/>
    </location>
</feature>
<dbReference type="PROSITE" id="PS51257">
    <property type="entry name" value="PROKAR_LIPOPROTEIN"/>
    <property type="match status" value="1"/>
</dbReference>
<evidence type="ECO:0000256" key="1">
    <source>
        <dbReference type="SAM" id="MobiDB-lite"/>
    </source>
</evidence>
<evidence type="ECO:0000256" key="2">
    <source>
        <dbReference type="SAM" id="SignalP"/>
    </source>
</evidence>
<gene>
    <name evidence="4" type="ORF">Vlu01_14060</name>
</gene>
<evidence type="ECO:0000259" key="3">
    <source>
        <dbReference type="SMART" id="SM00909"/>
    </source>
</evidence>
<evidence type="ECO:0000313" key="4">
    <source>
        <dbReference type="EMBL" id="GIJ20782.1"/>
    </source>
</evidence>
<feature type="domain" description="GerMN" evidence="3">
    <location>
        <begin position="108"/>
        <end position="189"/>
    </location>
</feature>